<gene>
    <name evidence="3" type="primary">LOC113214720</name>
</gene>
<dbReference type="AlphaFoldDB" id="A0A6J1T9J3"/>
<keyword evidence="2" id="KW-1185">Reference proteome</keyword>
<evidence type="ECO:0000313" key="2">
    <source>
        <dbReference type="Proteomes" id="UP000504606"/>
    </source>
</evidence>
<feature type="region of interest" description="Disordered" evidence="1">
    <location>
        <begin position="1"/>
        <end position="27"/>
    </location>
</feature>
<proteinExistence type="predicted"/>
<reference evidence="3" key="1">
    <citation type="submission" date="2025-08" db="UniProtKB">
        <authorList>
            <consortium name="RefSeq"/>
        </authorList>
    </citation>
    <scope>IDENTIFICATION</scope>
    <source>
        <tissue evidence="3">Whole organism</tissue>
    </source>
</reference>
<dbReference type="RefSeq" id="XP_026289968.2">
    <property type="nucleotide sequence ID" value="XM_026434183.2"/>
</dbReference>
<sequence>MCSRRISDMDIEPSDIKMEPPSSPTDQLDSEIQVEEMDIKPIVYDLLKVEPTEETQINEQYSTVQSDAVVHGNGETAIQARRTTAADIIAIKDLFHLFEEFKTMATSERSVACSQSLGCHVAVHCPVCGAAFIGLYDNIAQLYNHFQLAHSNECVELTFADAISYMRRALDFDERVVSVIYQNRG</sequence>
<protein>
    <submittedName>
        <fullName evidence="3">Uncharacterized protein LOC113214720</fullName>
    </submittedName>
</protein>
<dbReference type="KEGG" id="foc:113214720"/>
<dbReference type="GeneID" id="113214720"/>
<name>A0A6J1T9J3_FRAOC</name>
<dbReference type="Proteomes" id="UP000504606">
    <property type="component" value="Unplaced"/>
</dbReference>
<evidence type="ECO:0000256" key="1">
    <source>
        <dbReference type="SAM" id="MobiDB-lite"/>
    </source>
</evidence>
<accession>A0A6J1T9J3</accession>
<feature type="compositionally biased region" description="Basic and acidic residues" evidence="1">
    <location>
        <begin position="1"/>
        <end position="18"/>
    </location>
</feature>
<evidence type="ECO:0000313" key="3">
    <source>
        <dbReference type="RefSeq" id="XP_026289968.2"/>
    </source>
</evidence>
<organism evidence="2 3">
    <name type="scientific">Frankliniella occidentalis</name>
    <name type="common">Western flower thrips</name>
    <name type="synonym">Euthrips occidentalis</name>
    <dbReference type="NCBI Taxonomy" id="133901"/>
    <lineage>
        <taxon>Eukaryota</taxon>
        <taxon>Metazoa</taxon>
        <taxon>Ecdysozoa</taxon>
        <taxon>Arthropoda</taxon>
        <taxon>Hexapoda</taxon>
        <taxon>Insecta</taxon>
        <taxon>Pterygota</taxon>
        <taxon>Neoptera</taxon>
        <taxon>Paraneoptera</taxon>
        <taxon>Thysanoptera</taxon>
        <taxon>Terebrantia</taxon>
        <taxon>Thripoidea</taxon>
        <taxon>Thripidae</taxon>
        <taxon>Frankliniella</taxon>
    </lineage>
</organism>